<sequence length="48" mass="5238">MVKKNQTRITGMDNQILSLYAKGMTPREIAAALNVAPLQGERHGFAVP</sequence>
<evidence type="ECO:0000313" key="2">
    <source>
        <dbReference type="Proteomes" id="UP000244334"/>
    </source>
</evidence>
<dbReference type="SUPFAM" id="SSF46894">
    <property type="entry name" value="C-terminal effector domain of the bipartite response regulators"/>
    <property type="match status" value="1"/>
</dbReference>
<keyword evidence="2" id="KW-1185">Reference proteome</keyword>
<organism evidence="1 2">
    <name type="scientific">Candidatus Erwinia dacicola</name>
    <dbReference type="NCBI Taxonomy" id="252393"/>
    <lineage>
        <taxon>Bacteria</taxon>
        <taxon>Pseudomonadati</taxon>
        <taxon>Pseudomonadota</taxon>
        <taxon>Gammaproteobacteria</taxon>
        <taxon>Enterobacterales</taxon>
        <taxon>Erwiniaceae</taxon>
        <taxon>Erwinia</taxon>
    </lineage>
</organism>
<dbReference type="Gene3D" id="1.10.10.10">
    <property type="entry name" value="Winged helix-like DNA-binding domain superfamily/Winged helix DNA-binding domain"/>
    <property type="match status" value="1"/>
</dbReference>
<feature type="non-terminal residue" evidence="1">
    <location>
        <position position="48"/>
    </location>
</feature>
<gene>
    <name evidence="1" type="ORF">ACZ87_02685</name>
</gene>
<dbReference type="InterPro" id="IPR036388">
    <property type="entry name" value="WH-like_DNA-bd_sf"/>
</dbReference>
<dbReference type="AlphaFoldDB" id="A0A328TK94"/>
<protein>
    <submittedName>
        <fullName evidence="1">Uncharacterized protein</fullName>
    </submittedName>
</protein>
<dbReference type="InterPro" id="IPR016032">
    <property type="entry name" value="Sig_transdc_resp-reg_C-effctor"/>
</dbReference>
<proteinExistence type="predicted"/>
<dbReference type="GO" id="GO:0006355">
    <property type="term" value="P:regulation of DNA-templated transcription"/>
    <property type="evidence" value="ECO:0007669"/>
    <property type="project" value="InterPro"/>
</dbReference>
<name>A0A328TK94_9GAMM</name>
<reference evidence="1" key="1">
    <citation type="submission" date="2018-04" db="EMBL/GenBank/DDBJ databases">
        <title>Genomes of the Obligate Erwinia dacicola and Facultative Enterobacter sp. OLF Endosymbionts of the Olive Fruit fly, Bactrocera oleae.</title>
        <authorList>
            <person name="Estes A.M."/>
            <person name="Hearn D.J."/>
            <person name="Agarwal S."/>
            <person name="Pierson E.A."/>
            <person name="Dunning-Hotopp J.C."/>
        </authorList>
    </citation>
    <scope>NUCLEOTIDE SEQUENCE [LARGE SCALE GENOMIC DNA]</scope>
    <source>
        <strain evidence="1">Oroville</strain>
    </source>
</reference>
<comment type="caution">
    <text evidence="1">The sequence shown here is derived from an EMBL/GenBank/DDBJ whole genome shotgun (WGS) entry which is preliminary data.</text>
</comment>
<accession>A0A328TK94</accession>
<evidence type="ECO:0000313" key="1">
    <source>
        <dbReference type="EMBL" id="RAP70510.1"/>
    </source>
</evidence>
<dbReference type="EMBL" id="LJAM02000327">
    <property type="protein sequence ID" value="RAP70510.1"/>
    <property type="molecule type" value="Genomic_DNA"/>
</dbReference>
<dbReference type="GO" id="GO:0003677">
    <property type="term" value="F:DNA binding"/>
    <property type="evidence" value="ECO:0007669"/>
    <property type="project" value="InterPro"/>
</dbReference>
<dbReference type="Proteomes" id="UP000244334">
    <property type="component" value="Unassembled WGS sequence"/>
</dbReference>